<dbReference type="PhylomeDB" id="B6QJX2"/>
<evidence type="ECO:0000256" key="1">
    <source>
        <dbReference type="SAM" id="MobiDB-lite"/>
    </source>
</evidence>
<organism evidence="3 4">
    <name type="scientific">Talaromyces marneffei (strain ATCC 18224 / CBS 334.59 / QM 7333)</name>
    <name type="common">Penicillium marneffei</name>
    <dbReference type="NCBI Taxonomy" id="441960"/>
    <lineage>
        <taxon>Eukaryota</taxon>
        <taxon>Fungi</taxon>
        <taxon>Dikarya</taxon>
        <taxon>Ascomycota</taxon>
        <taxon>Pezizomycotina</taxon>
        <taxon>Eurotiomycetes</taxon>
        <taxon>Eurotiomycetidae</taxon>
        <taxon>Eurotiales</taxon>
        <taxon>Trichocomaceae</taxon>
        <taxon>Talaromyces</taxon>
        <taxon>Talaromyces sect. Talaromyces</taxon>
    </lineage>
</organism>
<dbReference type="Gene3D" id="3.30.710.10">
    <property type="entry name" value="Potassium Channel Kv1.1, Chain A"/>
    <property type="match status" value="1"/>
</dbReference>
<dbReference type="Proteomes" id="UP000001294">
    <property type="component" value="Unassembled WGS sequence"/>
</dbReference>
<evidence type="ECO:0000313" key="4">
    <source>
        <dbReference type="Proteomes" id="UP000001294"/>
    </source>
</evidence>
<proteinExistence type="predicted"/>
<dbReference type="SUPFAM" id="SSF54695">
    <property type="entry name" value="POZ domain"/>
    <property type="match status" value="1"/>
</dbReference>
<feature type="compositionally biased region" description="Polar residues" evidence="1">
    <location>
        <begin position="14"/>
        <end position="33"/>
    </location>
</feature>
<protein>
    <recommendedName>
        <fullName evidence="2">BTB domain-containing protein</fullName>
    </recommendedName>
</protein>
<dbReference type="InterPro" id="IPR000210">
    <property type="entry name" value="BTB/POZ_dom"/>
</dbReference>
<feature type="region of interest" description="Disordered" evidence="1">
    <location>
        <begin position="1"/>
        <end position="39"/>
    </location>
</feature>
<evidence type="ECO:0000313" key="3">
    <source>
        <dbReference type="EMBL" id="EEA23530.1"/>
    </source>
</evidence>
<feature type="domain" description="BTB" evidence="2">
    <location>
        <begin position="56"/>
        <end position="131"/>
    </location>
</feature>
<dbReference type="STRING" id="441960.B6QJX2"/>
<name>B6QJX2_TALMQ</name>
<dbReference type="InterPro" id="IPR011333">
    <property type="entry name" value="SKP1/BTB/POZ_sf"/>
</dbReference>
<dbReference type="HOGENOM" id="CLU_054243_1_0_1"/>
<dbReference type="PROSITE" id="PS50097">
    <property type="entry name" value="BTB"/>
    <property type="match status" value="1"/>
</dbReference>
<gene>
    <name evidence="3" type="ORF">PMAA_101170</name>
</gene>
<reference evidence="4" key="1">
    <citation type="journal article" date="2015" name="Genome Announc.">
        <title>Genome sequence of the AIDS-associated pathogen Penicillium marneffei (ATCC18224) and its near taxonomic relative Talaromyces stipitatus (ATCC10500).</title>
        <authorList>
            <person name="Nierman W.C."/>
            <person name="Fedorova-Abrams N.D."/>
            <person name="Andrianopoulos A."/>
        </authorList>
    </citation>
    <scope>NUCLEOTIDE SEQUENCE [LARGE SCALE GENOMIC DNA]</scope>
    <source>
        <strain evidence="4">ATCC 18224 / CBS 334.59 / QM 7333</strain>
    </source>
</reference>
<dbReference type="VEuPathDB" id="FungiDB:PMAA_101170"/>
<dbReference type="AlphaFoldDB" id="B6QJX2"/>
<sequence length="347" mass="39657">MSSDTIVHSAKQVRYSSSTQNSSTKENAGQDASSGRMRPLQGKLPMDHLLVFQQDGDVLIKIENYSLRVSRQKLSSISAVFSATLNGRFREGKKTTLGDQLVHQVSLPEDDIDLVLLLCKILYNRQDLIEEVPHGRCLLELTVLCDKYQCVQSLKTELTQCIVHSLYFYSKYDTKNLCSLLLASYIIDCNEEFQTISEMILNIFRKNAWQEQERGSFYQLLNHPLIKADFANALESNYNDMNQKIDRLLSRPFQRLRNCCCGGHPNTRAKRAGSFMEQLFKAELMPTDIQKESIAEISKRVESLRQKMLMQEMKNINDRGTGLCLDCLKLNNRTGQAGRCRKPHTDA</sequence>
<accession>B6QJX2</accession>
<keyword evidence="4" id="KW-1185">Reference proteome</keyword>
<evidence type="ECO:0000259" key="2">
    <source>
        <dbReference type="PROSITE" id="PS50097"/>
    </source>
</evidence>
<dbReference type="EMBL" id="DS995902">
    <property type="protein sequence ID" value="EEA23530.1"/>
    <property type="molecule type" value="Genomic_DNA"/>
</dbReference>